<organism evidence="3 4">
    <name type="scientific">Schinkia azotoformans MEV2011</name>
    <dbReference type="NCBI Taxonomy" id="1348973"/>
    <lineage>
        <taxon>Bacteria</taxon>
        <taxon>Bacillati</taxon>
        <taxon>Bacillota</taxon>
        <taxon>Bacilli</taxon>
        <taxon>Bacillales</taxon>
        <taxon>Bacillaceae</taxon>
        <taxon>Calidifontibacillus/Schinkia group</taxon>
        <taxon>Schinkia</taxon>
    </lineage>
</organism>
<dbReference type="SMART" id="SM00422">
    <property type="entry name" value="HTH_MERR"/>
    <property type="match status" value="1"/>
</dbReference>
<name>A0A072NGY3_SCHAZ</name>
<dbReference type="InterPro" id="IPR009061">
    <property type="entry name" value="DNA-bd_dom_put_sf"/>
</dbReference>
<sequence>MNNKNVKYLTTGEFAKLCKVNKQTLFYYDQIGLLSPIFKNEKGYRFYSINQIELYYVIDLLKDLGMSLNDIQQYTQNKSPESFLTLMYQKKEEIVKKRQEIEMKEKLIETKIALMKEASQLDFQQITLEHLPEATLYLSRNIENITAEEFVEVITEFIGELNESQLDTGYPIGGITKREQILKGEFSKYSYLYIEQPHAKEPKEGYPYFTAVSGDFLIGYHIGDDKTIHNTYRKLLTEMERLDLDLGDYVFEEYIYDTVVKNYKEEYVTKIMIQVIKNKQA</sequence>
<dbReference type="GO" id="GO:0003700">
    <property type="term" value="F:DNA-binding transcription factor activity"/>
    <property type="evidence" value="ECO:0007669"/>
    <property type="project" value="InterPro"/>
</dbReference>
<evidence type="ECO:0000259" key="2">
    <source>
        <dbReference type="PROSITE" id="PS50937"/>
    </source>
</evidence>
<dbReference type="InterPro" id="IPR000551">
    <property type="entry name" value="MerR-type_HTH_dom"/>
</dbReference>
<dbReference type="SUPFAM" id="SSF46955">
    <property type="entry name" value="Putative DNA-binding domain"/>
    <property type="match status" value="1"/>
</dbReference>
<protein>
    <submittedName>
        <fullName evidence="3">Putative transcriptional regulator</fullName>
    </submittedName>
</protein>
<dbReference type="Pfam" id="PF13411">
    <property type="entry name" value="MerR_1"/>
    <property type="match status" value="1"/>
</dbReference>
<dbReference type="InterPro" id="IPR011256">
    <property type="entry name" value="Reg_factor_effector_dom_sf"/>
</dbReference>
<gene>
    <name evidence="3" type="ORF">M670_04038</name>
</gene>
<keyword evidence="1" id="KW-0238">DNA-binding</keyword>
<dbReference type="Pfam" id="PF06445">
    <property type="entry name" value="GyrI-like"/>
    <property type="match status" value="1"/>
</dbReference>
<dbReference type="AlphaFoldDB" id="A0A072NGY3"/>
<dbReference type="InterPro" id="IPR047057">
    <property type="entry name" value="MerR_fam"/>
</dbReference>
<dbReference type="PANTHER" id="PTHR30204">
    <property type="entry name" value="REDOX-CYCLING DRUG-SENSING TRANSCRIPTIONAL ACTIVATOR SOXR"/>
    <property type="match status" value="1"/>
</dbReference>
<dbReference type="Gene3D" id="1.10.1660.10">
    <property type="match status" value="1"/>
</dbReference>
<dbReference type="RefSeq" id="WP_003329443.1">
    <property type="nucleotide sequence ID" value="NZ_JJRY01000022.1"/>
</dbReference>
<dbReference type="PROSITE" id="PS50937">
    <property type="entry name" value="HTH_MERR_2"/>
    <property type="match status" value="1"/>
</dbReference>
<accession>A0A072NGY3</accession>
<dbReference type="Gene3D" id="3.20.80.10">
    <property type="entry name" value="Regulatory factor, effector binding domain"/>
    <property type="match status" value="1"/>
</dbReference>
<dbReference type="EMBL" id="JJRY01000022">
    <property type="protein sequence ID" value="KEF36786.1"/>
    <property type="molecule type" value="Genomic_DNA"/>
</dbReference>
<comment type="caution">
    <text evidence="3">The sequence shown here is derived from an EMBL/GenBank/DDBJ whole genome shotgun (WGS) entry which is preliminary data.</text>
</comment>
<feature type="domain" description="HTH merR-type" evidence="2">
    <location>
        <begin position="8"/>
        <end position="77"/>
    </location>
</feature>
<evidence type="ECO:0000313" key="3">
    <source>
        <dbReference type="EMBL" id="KEF36786.1"/>
    </source>
</evidence>
<evidence type="ECO:0000313" key="4">
    <source>
        <dbReference type="Proteomes" id="UP000027936"/>
    </source>
</evidence>
<reference evidence="3 4" key="1">
    <citation type="submission" date="2014-04" db="EMBL/GenBank/DDBJ databases">
        <title>Draft genome sequence of Bacillus azotoformans MEV2011, a (co-) denitrifying strain unable to grow in the presence of oxygen.</title>
        <authorList>
            <person name="Nielsen M."/>
            <person name="Schreiber L."/>
            <person name="Finster K."/>
            <person name="Schramm A."/>
        </authorList>
    </citation>
    <scope>NUCLEOTIDE SEQUENCE [LARGE SCALE GENOMIC DNA]</scope>
    <source>
        <strain evidence="3 4">MEV2011</strain>
    </source>
</reference>
<dbReference type="GO" id="GO:0003677">
    <property type="term" value="F:DNA binding"/>
    <property type="evidence" value="ECO:0007669"/>
    <property type="project" value="UniProtKB-KW"/>
</dbReference>
<proteinExistence type="predicted"/>
<evidence type="ECO:0000256" key="1">
    <source>
        <dbReference type="ARBA" id="ARBA00023125"/>
    </source>
</evidence>
<dbReference type="SUPFAM" id="SSF55136">
    <property type="entry name" value="Probable bacterial effector-binding domain"/>
    <property type="match status" value="1"/>
</dbReference>
<dbReference type="OrthoDB" id="9773308at2"/>
<dbReference type="Proteomes" id="UP000027936">
    <property type="component" value="Unassembled WGS sequence"/>
</dbReference>
<dbReference type="PANTHER" id="PTHR30204:SF85">
    <property type="entry name" value="MULTIDRUG-EFFLUX TRANSPORTER 2 REGULATOR"/>
    <property type="match status" value="1"/>
</dbReference>
<dbReference type="InterPro" id="IPR029442">
    <property type="entry name" value="GyrI-like"/>
</dbReference>
<dbReference type="PATRIC" id="fig|1348973.3.peg.3923"/>